<reference evidence="2 3" key="1">
    <citation type="submission" date="2017-05" db="EMBL/GenBank/DDBJ databases">
        <title>Comparative genomic and metabolic analysis of manganese-oxidizing mechanisms in Celeribater manganoxidans DY25T: its adaption to the environment of polymetallic nodule.</title>
        <authorList>
            <person name="Wang X."/>
        </authorList>
    </citation>
    <scope>NUCLEOTIDE SEQUENCE [LARGE SCALE GENOMIC DNA]</scope>
    <source>
        <strain evidence="2 3">DY25</strain>
    </source>
</reference>
<feature type="domain" description="J" evidence="1">
    <location>
        <begin position="162"/>
        <end position="226"/>
    </location>
</feature>
<dbReference type="KEGG" id="cmag:CBW24_11620"/>
<organism evidence="2 3">
    <name type="scientific">Pacificitalea manganoxidans</name>
    <dbReference type="NCBI Taxonomy" id="1411902"/>
    <lineage>
        <taxon>Bacteria</taxon>
        <taxon>Pseudomonadati</taxon>
        <taxon>Pseudomonadota</taxon>
        <taxon>Alphaproteobacteria</taxon>
        <taxon>Rhodobacterales</taxon>
        <taxon>Paracoccaceae</taxon>
        <taxon>Pacificitalea</taxon>
    </lineage>
</organism>
<dbReference type="Proteomes" id="UP000219050">
    <property type="component" value="Chromosome"/>
</dbReference>
<dbReference type="CDD" id="cd06257">
    <property type="entry name" value="DnaJ"/>
    <property type="match status" value="1"/>
</dbReference>
<dbReference type="Pfam" id="PF05099">
    <property type="entry name" value="TerB"/>
    <property type="match status" value="1"/>
</dbReference>
<evidence type="ECO:0000313" key="2">
    <source>
        <dbReference type="EMBL" id="ATI42588.1"/>
    </source>
</evidence>
<dbReference type="InterPro" id="IPR029024">
    <property type="entry name" value="TerB-like"/>
</dbReference>
<dbReference type="PROSITE" id="PS50076">
    <property type="entry name" value="DNAJ_2"/>
    <property type="match status" value="1"/>
</dbReference>
<dbReference type="AlphaFoldDB" id="A0A291M1C2"/>
<dbReference type="Gene3D" id="1.10.287.110">
    <property type="entry name" value="DnaJ domain"/>
    <property type="match status" value="1"/>
</dbReference>
<dbReference type="Gene3D" id="1.10.3680.10">
    <property type="entry name" value="TerB-like"/>
    <property type="match status" value="1"/>
</dbReference>
<evidence type="ECO:0000259" key="1">
    <source>
        <dbReference type="PROSITE" id="PS50076"/>
    </source>
</evidence>
<proteinExistence type="predicted"/>
<name>A0A291M1C2_9RHOB</name>
<dbReference type="Pfam" id="PF00226">
    <property type="entry name" value="DnaJ"/>
    <property type="match status" value="1"/>
</dbReference>
<dbReference type="SUPFAM" id="SSF158682">
    <property type="entry name" value="TerB-like"/>
    <property type="match status" value="1"/>
</dbReference>
<dbReference type="InterPro" id="IPR001623">
    <property type="entry name" value="DnaJ_domain"/>
</dbReference>
<dbReference type="EMBL" id="CP021404">
    <property type="protein sequence ID" value="ATI42588.1"/>
    <property type="molecule type" value="Genomic_DNA"/>
</dbReference>
<dbReference type="InterPro" id="IPR007791">
    <property type="entry name" value="DjlA_N"/>
</dbReference>
<accession>A0A291M1C2</accession>
<protein>
    <submittedName>
        <fullName evidence="2">Molecular chaperone DjlA</fullName>
    </submittedName>
</protein>
<keyword evidence="3" id="KW-1185">Reference proteome</keyword>
<gene>
    <name evidence="2" type="ORF">CBW24_11620</name>
</gene>
<dbReference type="InterPro" id="IPR036869">
    <property type="entry name" value="J_dom_sf"/>
</dbReference>
<dbReference type="CDD" id="cd07316">
    <property type="entry name" value="terB_like_DjlA"/>
    <property type="match status" value="1"/>
</dbReference>
<evidence type="ECO:0000313" key="3">
    <source>
        <dbReference type="Proteomes" id="UP000219050"/>
    </source>
</evidence>
<dbReference type="RefSeq" id="WP_088664547.1">
    <property type="nucleotide sequence ID" value="NZ_CP021404.1"/>
</dbReference>
<sequence>MSIWTRIADAIAALTQGEGLSAIFERLRTPPERSVGFTIAVIALGAKMAKADGTVTRDEVMAFRQIFTIPDSELDNAARVFNLARRDVAGFEIYAARIAGMFETGHEALSDLLEGLFYIAVADGSFHPAEDAFLARVAEIFGFDEVQYRRLRSRLVAGQSPDPHDVLGVEPGTAPEDIRRAWRQLVRDNHPDRLLARGLPEEAVKMAEQRLIRINRAYEQIGGRAA</sequence>
<dbReference type="SUPFAM" id="SSF46565">
    <property type="entry name" value="Chaperone J-domain"/>
    <property type="match status" value="1"/>
</dbReference>
<dbReference type="OrthoDB" id="9782583at2"/>
<dbReference type="SMART" id="SM00271">
    <property type="entry name" value="DnaJ"/>
    <property type="match status" value="1"/>
</dbReference>